<dbReference type="Gene3D" id="3.40.50.80">
    <property type="entry name" value="Nucleotide-binding domain of ferredoxin-NADP reductase (FNR) module"/>
    <property type="match status" value="1"/>
</dbReference>
<dbReference type="SUPFAM" id="SSF63380">
    <property type="entry name" value="Riboflavin synthase domain-like"/>
    <property type="match status" value="1"/>
</dbReference>
<feature type="transmembrane region" description="Helical" evidence="13">
    <location>
        <begin position="166"/>
        <end position="187"/>
    </location>
</feature>
<protein>
    <submittedName>
        <fullName evidence="15">Ferredoxin reductase family protein</fullName>
    </submittedName>
</protein>
<dbReference type="Proteomes" id="UP001550348">
    <property type="component" value="Unassembled WGS sequence"/>
</dbReference>
<dbReference type="InterPro" id="IPR050415">
    <property type="entry name" value="MRET"/>
</dbReference>
<keyword evidence="8 13" id="KW-1133">Transmembrane helix</keyword>
<dbReference type="Pfam" id="PF00175">
    <property type="entry name" value="NAD_binding_1"/>
    <property type="match status" value="1"/>
</dbReference>
<feature type="transmembrane region" description="Helical" evidence="13">
    <location>
        <begin position="56"/>
        <end position="81"/>
    </location>
</feature>
<keyword evidence="4 13" id="KW-0812">Transmembrane</keyword>
<evidence type="ECO:0000256" key="5">
    <source>
        <dbReference type="ARBA" id="ARBA00022714"/>
    </source>
</evidence>
<keyword evidence="3" id="KW-0285">Flavoprotein</keyword>
<keyword evidence="7" id="KW-0274">FAD</keyword>
<evidence type="ECO:0000256" key="12">
    <source>
        <dbReference type="ARBA" id="ARBA00023136"/>
    </source>
</evidence>
<evidence type="ECO:0000256" key="8">
    <source>
        <dbReference type="ARBA" id="ARBA00022989"/>
    </source>
</evidence>
<dbReference type="InterPro" id="IPR017927">
    <property type="entry name" value="FAD-bd_FR_type"/>
</dbReference>
<evidence type="ECO:0000256" key="13">
    <source>
        <dbReference type="SAM" id="Phobius"/>
    </source>
</evidence>
<keyword evidence="12 13" id="KW-0472">Membrane</keyword>
<dbReference type="InterPro" id="IPR013130">
    <property type="entry name" value="Fe3_Rdtase_TM_dom"/>
</dbReference>
<dbReference type="RefSeq" id="WP_355668099.1">
    <property type="nucleotide sequence ID" value="NZ_JBEXRX010000205.1"/>
</dbReference>
<comment type="subcellular location">
    <subcellularLocation>
        <location evidence="2">Membrane</location>
        <topology evidence="2">Multi-pass membrane protein</topology>
    </subcellularLocation>
</comment>
<dbReference type="PROSITE" id="PS51384">
    <property type="entry name" value="FAD_FR"/>
    <property type="match status" value="1"/>
</dbReference>
<evidence type="ECO:0000256" key="4">
    <source>
        <dbReference type="ARBA" id="ARBA00022692"/>
    </source>
</evidence>
<evidence type="ECO:0000313" key="15">
    <source>
        <dbReference type="EMBL" id="MEU0156598.1"/>
    </source>
</evidence>
<evidence type="ECO:0000256" key="10">
    <source>
        <dbReference type="ARBA" id="ARBA00023004"/>
    </source>
</evidence>
<dbReference type="InterPro" id="IPR039261">
    <property type="entry name" value="FNR_nucleotide-bd"/>
</dbReference>
<comment type="caution">
    <text evidence="15">The sequence shown here is derived from an EMBL/GenBank/DDBJ whole genome shotgun (WGS) entry which is preliminary data.</text>
</comment>
<evidence type="ECO:0000256" key="1">
    <source>
        <dbReference type="ARBA" id="ARBA00001974"/>
    </source>
</evidence>
<keyword evidence="9" id="KW-0560">Oxidoreductase</keyword>
<proteinExistence type="predicted"/>
<name>A0ABV2VUZ2_9ACTN</name>
<comment type="cofactor">
    <cofactor evidence="1">
        <name>FAD</name>
        <dbReference type="ChEBI" id="CHEBI:57692"/>
    </cofactor>
</comment>
<evidence type="ECO:0000256" key="9">
    <source>
        <dbReference type="ARBA" id="ARBA00023002"/>
    </source>
</evidence>
<evidence type="ECO:0000256" key="7">
    <source>
        <dbReference type="ARBA" id="ARBA00022827"/>
    </source>
</evidence>
<accession>A0ABV2VUZ2</accession>
<dbReference type="PRINTS" id="PR00410">
    <property type="entry name" value="PHEHYDRXLASE"/>
</dbReference>
<keyword evidence="16" id="KW-1185">Reference proteome</keyword>
<keyword evidence="10" id="KW-0408">Iron</keyword>
<dbReference type="PANTHER" id="PTHR47354:SF8">
    <property type="entry name" value="1,2-PHENYLACETYL-COA EPOXIDASE, SUBUNIT E"/>
    <property type="match status" value="1"/>
</dbReference>
<feature type="transmembrane region" description="Helical" evidence="13">
    <location>
        <begin position="25"/>
        <end position="44"/>
    </location>
</feature>
<dbReference type="PANTHER" id="PTHR47354">
    <property type="entry name" value="NADH OXIDOREDUCTASE HCR"/>
    <property type="match status" value="1"/>
</dbReference>
<evidence type="ECO:0000259" key="14">
    <source>
        <dbReference type="PROSITE" id="PS51384"/>
    </source>
</evidence>
<dbReference type="Pfam" id="PF01794">
    <property type="entry name" value="Ferric_reduct"/>
    <property type="match status" value="1"/>
</dbReference>
<gene>
    <name evidence="15" type="ORF">ABZ071_32915</name>
</gene>
<evidence type="ECO:0000256" key="3">
    <source>
        <dbReference type="ARBA" id="ARBA00022630"/>
    </source>
</evidence>
<reference evidence="15 16" key="1">
    <citation type="submission" date="2024-06" db="EMBL/GenBank/DDBJ databases">
        <title>The Natural Products Discovery Center: Release of the First 8490 Sequenced Strains for Exploring Actinobacteria Biosynthetic Diversity.</title>
        <authorList>
            <person name="Kalkreuter E."/>
            <person name="Kautsar S.A."/>
            <person name="Yang D."/>
            <person name="Bader C.D."/>
            <person name="Teijaro C.N."/>
            <person name="Fluegel L."/>
            <person name="Davis C.M."/>
            <person name="Simpson J.R."/>
            <person name="Lauterbach L."/>
            <person name="Steele A.D."/>
            <person name="Gui C."/>
            <person name="Meng S."/>
            <person name="Li G."/>
            <person name="Viehrig K."/>
            <person name="Ye F."/>
            <person name="Su P."/>
            <person name="Kiefer A.F."/>
            <person name="Nichols A."/>
            <person name="Cepeda A.J."/>
            <person name="Yan W."/>
            <person name="Fan B."/>
            <person name="Jiang Y."/>
            <person name="Adhikari A."/>
            <person name="Zheng C.-J."/>
            <person name="Schuster L."/>
            <person name="Cowan T.M."/>
            <person name="Smanski M.J."/>
            <person name="Chevrette M.G."/>
            <person name="De Carvalho L.P.S."/>
            <person name="Shen B."/>
        </authorList>
    </citation>
    <scope>NUCLEOTIDE SEQUENCE [LARGE SCALE GENOMIC DNA]</scope>
    <source>
        <strain evidence="15 16">NPDC006286</strain>
    </source>
</reference>
<evidence type="ECO:0000256" key="6">
    <source>
        <dbReference type="ARBA" id="ARBA00022723"/>
    </source>
</evidence>
<dbReference type="InterPro" id="IPR017938">
    <property type="entry name" value="Riboflavin_synthase-like_b-brl"/>
</dbReference>
<evidence type="ECO:0000256" key="2">
    <source>
        <dbReference type="ARBA" id="ARBA00004141"/>
    </source>
</evidence>
<evidence type="ECO:0000256" key="11">
    <source>
        <dbReference type="ARBA" id="ARBA00023014"/>
    </source>
</evidence>
<dbReference type="CDD" id="cd06198">
    <property type="entry name" value="FNR_like_3"/>
    <property type="match status" value="1"/>
</dbReference>
<dbReference type="Gene3D" id="2.40.30.10">
    <property type="entry name" value="Translation factors"/>
    <property type="match status" value="1"/>
</dbReference>
<keyword evidence="5" id="KW-0001">2Fe-2S</keyword>
<evidence type="ECO:0000313" key="16">
    <source>
        <dbReference type="Proteomes" id="UP001550348"/>
    </source>
</evidence>
<organism evidence="15 16">
    <name type="scientific">Micromonospora fulviviridis</name>
    <dbReference type="NCBI Taxonomy" id="47860"/>
    <lineage>
        <taxon>Bacteria</taxon>
        <taxon>Bacillati</taxon>
        <taxon>Actinomycetota</taxon>
        <taxon>Actinomycetes</taxon>
        <taxon>Micromonosporales</taxon>
        <taxon>Micromonosporaceae</taxon>
        <taxon>Micromonospora</taxon>
    </lineage>
</organism>
<feature type="transmembrane region" description="Helical" evidence="13">
    <location>
        <begin position="133"/>
        <end position="154"/>
    </location>
</feature>
<feature type="transmembrane region" description="Helical" evidence="13">
    <location>
        <begin position="93"/>
        <end position="113"/>
    </location>
</feature>
<keyword evidence="6" id="KW-0479">Metal-binding</keyword>
<feature type="domain" description="FAD-binding FR-type" evidence="14">
    <location>
        <begin position="222"/>
        <end position="323"/>
    </location>
</feature>
<keyword evidence="11" id="KW-0411">Iron-sulfur</keyword>
<dbReference type="InterPro" id="IPR001433">
    <property type="entry name" value="OxRdtase_FAD/NAD-bd"/>
</dbReference>
<dbReference type="SUPFAM" id="SSF52343">
    <property type="entry name" value="Ferredoxin reductase-like, C-terminal NADP-linked domain"/>
    <property type="match status" value="1"/>
</dbReference>
<feature type="transmembrane region" description="Helical" evidence="13">
    <location>
        <begin position="193"/>
        <end position="215"/>
    </location>
</feature>
<dbReference type="EMBL" id="JBEXRX010000205">
    <property type="protein sequence ID" value="MEU0156598.1"/>
    <property type="molecule type" value="Genomic_DNA"/>
</dbReference>
<sequence>MSFLVAIAIYVIRILRRPMDVRLKLRHAGPLAVVSGAGAVVAAWSKLRPDGIATSYLLGEVLGVLAVYLMAWTTVLASRLSTVERCFGGLDRVYFWHRLCGIWSLLLFIPHTLVTSGSDQAAPSEELTFSGEAGRVLGLFAALGLIALILVSLARVSRLLRVGYRLWLVTHRFIGLLLIAALVHGWLLDEVLAGSAVLRVLYLIISAVGVTAYGYDELLLRRRASKAGYVIKEVLRPGPHITDVLLTPTGAGSPLRGGQFVYLSVGGEHRWREHPFSVAGTSPDGSVRLTIRARGRDTRRMHENLRPGLPAVVNGPYGMFDHTLGGARQIWIAGGIGVAPFLGWLTTERVDEPSRVDLFYCVGTEAEAVFLADLVAAAERLPNLEVHPVFSQEHGRLTVDRIQAAAGPVTADTHVFLCGPAAMVAGLGADLRQVGVPRDHVHAEHFEFR</sequence>